<sequence length="54" mass="6281">YDYVDIVQWTTGDAQRRASLRPTYQELEAKLQGERLPFPMMFSSVVDDTQKTPT</sequence>
<accession>A0A812YBF7</accession>
<name>A0A812YBF7_SYMPI</name>
<evidence type="ECO:0000313" key="1">
    <source>
        <dbReference type="EMBL" id="CAE7775369.1"/>
    </source>
</evidence>
<dbReference type="AlphaFoldDB" id="A0A812YBF7"/>
<comment type="caution">
    <text evidence="1">The sequence shown here is derived from an EMBL/GenBank/DDBJ whole genome shotgun (WGS) entry which is preliminary data.</text>
</comment>
<organism evidence="1 2">
    <name type="scientific">Symbiodinium pilosum</name>
    <name type="common">Dinoflagellate</name>
    <dbReference type="NCBI Taxonomy" id="2952"/>
    <lineage>
        <taxon>Eukaryota</taxon>
        <taxon>Sar</taxon>
        <taxon>Alveolata</taxon>
        <taxon>Dinophyceae</taxon>
        <taxon>Suessiales</taxon>
        <taxon>Symbiodiniaceae</taxon>
        <taxon>Symbiodinium</taxon>
    </lineage>
</organism>
<dbReference type="EMBL" id="CAJNIZ010047760">
    <property type="protein sequence ID" value="CAE7775369.1"/>
    <property type="molecule type" value="Genomic_DNA"/>
</dbReference>
<evidence type="ECO:0000313" key="2">
    <source>
        <dbReference type="Proteomes" id="UP000649617"/>
    </source>
</evidence>
<feature type="non-terminal residue" evidence="1">
    <location>
        <position position="1"/>
    </location>
</feature>
<protein>
    <submittedName>
        <fullName evidence="1">Uncharacterized protein</fullName>
    </submittedName>
</protein>
<reference evidence="1" key="1">
    <citation type="submission" date="2021-02" db="EMBL/GenBank/DDBJ databases">
        <authorList>
            <person name="Dougan E. K."/>
            <person name="Rhodes N."/>
            <person name="Thang M."/>
            <person name="Chan C."/>
        </authorList>
    </citation>
    <scope>NUCLEOTIDE SEQUENCE</scope>
</reference>
<keyword evidence="2" id="KW-1185">Reference proteome</keyword>
<gene>
    <name evidence="1" type="ORF">SPIL2461_LOCUS22940</name>
</gene>
<dbReference type="OrthoDB" id="360976at2759"/>
<proteinExistence type="predicted"/>
<dbReference type="Proteomes" id="UP000649617">
    <property type="component" value="Unassembled WGS sequence"/>
</dbReference>